<feature type="compositionally biased region" description="Pro residues" evidence="1">
    <location>
        <begin position="55"/>
        <end position="67"/>
    </location>
</feature>
<feature type="transmembrane region" description="Helical" evidence="2">
    <location>
        <begin position="119"/>
        <end position="142"/>
    </location>
</feature>
<keyword evidence="2" id="KW-0472">Membrane</keyword>
<keyword evidence="2" id="KW-1133">Transmembrane helix</keyword>
<feature type="transmembrane region" description="Helical" evidence="2">
    <location>
        <begin position="77"/>
        <end position="99"/>
    </location>
</feature>
<dbReference type="RefSeq" id="WP_118768141.1">
    <property type="nucleotide sequence ID" value="NZ_QWKP01000215.1"/>
</dbReference>
<proteinExistence type="predicted"/>
<evidence type="ECO:0000256" key="2">
    <source>
        <dbReference type="SAM" id="Phobius"/>
    </source>
</evidence>
<feature type="transmembrane region" description="Helical" evidence="2">
    <location>
        <begin position="149"/>
        <end position="169"/>
    </location>
</feature>
<reference evidence="3 4" key="1">
    <citation type="submission" date="2018-08" db="EMBL/GenBank/DDBJ databases">
        <title>Cellulomonas rhizosphaerae sp. nov., a novel actinomycete isolated from soil.</title>
        <authorList>
            <person name="Tian Y."/>
        </authorList>
    </citation>
    <scope>NUCLEOTIDE SEQUENCE [LARGE SCALE GENOMIC DNA]</scope>
    <source>
        <strain evidence="3 4">NEAU-TCZ24</strain>
    </source>
</reference>
<dbReference type="AlphaFoldDB" id="A0A413RIT8"/>
<evidence type="ECO:0000313" key="4">
    <source>
        <dbReference type="Proteomes" id="UP000283374"/>
    </source>
</evidence>
<organism evidence="3 4">
    <name type="scientific">Cellulomonas rhizosphaerae</name>
    <dbReference type="NCBI Taxonomy" id="2293719"/>
    <lineage>
        <taxon>Bacteria</taxon>
        <taxon>Bacillati</taxon>
        <taxon>Actinomycetota</taxon>
        <taxon>Actinomycetes</taxon>
        <taxon>Micrococcales</taxon>
        <taxon>Cellulomonadaceae</taxon>
        <taxon>Cellulomonas</taxon>
    </lineage>
</organism>
<dbReference type="EMBL" id="QWKP01000215">
    <property type="protein sequence ID" value="RHA38323.1"/>
    <property type="molecule type" value="Genomic_DNA"/>
</dbReference>
<dbReference type="Pfam" id="PF19545">
    <property type="entry name" value="DUF6069"/>
    <property type="match status" value="1"/>
</dbReference>
<sequence>MSVPPDQPPTTRIPAAGRFDPPPAAPEPAPAPAAPPAAPAVPPAVEPPVYATTPAPSPALPTQPTTPPRAGLAAGPYWGGVVATAVVAALIGIAGVVIFQNILDVKLTYQDPFDTDSTMAAYAIGGAVAAILAGGLLHLLVLSTPRPRAFFGWIIGLATLVAALLPLTWTDDTTRAVSSGAINLLIGIAIWSLLAGVLSRTARLVPAH</sequence>
<feature type="region of interest" description="Disordered" evidence="1">
    <location>
        <begin position="1"/>
        <end position="67"/>
    </location>
</feature>
<evidence type="ECO:0000256" key="1">
    <source>
        <dbReference type="SAM" id="MobiDB-lite"/>
    </source>
</evidence>
<protein>
    <submittedName>
        <fullName evidence="3">Uncharacterized protein</fullName>
    </submittedName>
</protein>
<evidence type="ECO:0000313" key="3">
    <source>
        <dbReference type="EMBL" id="RHA38323.1"/>
    </source>
</evidence>
<feature type="transmembrane region" description="Helical" evidence="2">
    <location>
        <begin position="181"/>
        <end position="198"/>
    </location>
</feature>
<dbReference type="OrthoDB" id="4868427at2"/>
<accession>A0A413RIT8</accession>
<keyword evidence="2" id="KW-0812">Transmembrane</keyword>
<gene>
    <name evidence="3" type="ORF">D1825_14610</name>
</gene>
<dbReference type="InterPro" id="IPR045713">
    <property type="entry name" value="DUF6069"/>
</dbReference>
<comment type="caution">
    <text evidence="3">The sequence shown here is derived from an EMBL/GenBank/DDBJ whole genome shotgun (WGS) entry which is preliminary data.</text>
</comment>
<name>A0A413RIT8_9CELL</name>
<dbReference type="Proteomes" id="UP000283374">
    <property type="component" value="Unassembled WGS sequence"/>
</dbReference>
<keyword evidence="4" id="KW-1185">Reference proteome</keyword>
<feature type="compositionally biased region" description="Pro residues" evidence="1">
    <location>
        <begin position="20"/>
        <end position="46"/>
    </location>
</feature>